<keyword evidence="7" id="KW-0472">Membrane</keyword>
<protein>
    <submittedName>
        <fullName evidence="9">FAD/NAD(P)-binding domain-containing protein</fullName>
    </submittedName>
</protein>
<reference evidence="9" key="1">
    <citation type="submission" date="2020-05" db="EMBL/GenBank/DDBJ databases">
        <title>Mycena genomes resolve the evolution of fungal bioluminescence.</title>
        <authorList>
            <person name="Tsai I.J."/>
        </authorList>
    </citation>
    <scope>NUCLEOTIDE SEQUENCE</scope>
    <source>
        <strain evidence="9">CCC161011</strain>
    </source>
</reference>
<evidence type="ECO:0000256" key="1">
    <source>
        <dbReference type="ARBA" id="ARBA00007992"/>
    </source>
</evidence>
<keyword evidence="5" id="KW-0503">Monooxygenase</keyword>
<dbReference type="Pfam" id="PF01494">
    <property type="entry name" value="FAD_binding_3"/>
    <property type="match status" value="1"/>
</dbReference>
<keyword evidence="3" id="KW-0274">FAD</keyword>
<keyword evidence="4" id="KW-0560">Oxidoreductase</keyword>
<feature type="region of interest" description="Disordered" evidence="6">
    <location>
        <begin position="89"/>
        <end position="127"/>
    </location>
</feature>
<evidence type="ECO:0000256" key="3">
    <source>
        <dbReference type="ARBA" id="ARBA00022827"/>
    </source>
</evidence>
<dbReference type="EMBL" id="JACAZI010000022">
    <property type="protein sequence ID" value="KAF7336978.1"/>
    <property type="molecule type" value="Genomic_DNA"/>
</dbReference>
<comment type="caution">
    <text evidence="9">The sequence shown here is derived from an EMBL/GenBank/DDBJ whole genome shotgun (WGS) entry which is preliminary data.</text>
</comment>
<evidence type="ECO:0000259" key="8">
    <source>
        <dbReference type="Pfam" id="PF01494"/>
    </source>
</evidence>
<dbReference type="InterPro" id="IPR002938">
    <property type="entry name" value="FAD-bd"/>
</dbReference>
<dbReference type="OrthoDB" id="9993796at2759"/>
<dbReference type="Proteomes" id="UP000620124">
    <property type="component" value="Unassembled WGS sequence"/>
</dbReference>
<proteinExistence type="inferred from homology"/>
<sequence length="441" mass="47549">MASDSSNVLNIAVVGAGIAGLTAAIALRRNGHLVQIFESSENKTEIGAALGVPLNALRVLDHLGISRENLKGVPVTGAVFLDPKSGEGQIMGRPTPNPAVAQVSPPVDGKEPAPTPLPQPAQGNPPRQTTLFCHRSDLYEELKRLAIGEGEGPPVKLRLGAKILACDPEDGNITLNSGDVVRADLVVGADGVNSIIRTHVTGEVKKVSPSGVCCFRTVFQFPTVREKPELQWLTEGVSGPRAAIAREGPFRMLLFYPCRNGTLLNFIGFYTDTQEGGAGWKPTASRDDLIDKFADFHPKFLSVMDLPLHSEIIKWQLGVMPFLPTWIRGRAALLGDAAHATLPFLAQGAAMAIEEGGSIGCLFPAGTKPADVPERLAAYQDIRKERGEFVRTESLEQLSRLKNGGQHGKFQEIQAYLFRYDAIATAQACYEERFGDKLPSK</sequence>
<evidence type="ECO:0000313" key="10">
    <source>
        <dbReference type="Proteomes" id="UP000620124"/>
    </source>
</evidence>
<dbReference type="SUPFAM" id="SSF51905">
    <property type="entry name" value="FAD/NAD(P)-binding domain"/>
    <property type="match status" value="1"/>
</dbReference>
<feature type="domain" description="FAD-binding" evidence="8">
    <location>
        <begin position="180"/>
        <end position="389"/>
    </location>
</feature>
<accession>A0A8H6X988</accession>
<evidence type="ECO:0000256" key="6">
    <source>
        <dbReference type="SAM" id="MobiDB-lite"/>
    </source>
</evidence>
<keyword evidence="7" id="KW-0812">Transmembrane</keyword>
<dbReference type="AlphaFoldDB" id="A0A8H6X988"/>
<dbReference type="PANTHER" id="PTHR13789">
    <property type="entry name" value="MONOOXYGENASE"/>
    <property type="match status" value="1"/>
</dbReference>
<feature type="transmembrane region" description="Helical" evidence="7">
    <location>
        <begin position="6"/>
        <end position="27"/>
    </location>
</feature>
<dbReference type="Gene3D" id="3.50.50.60">
    <property type="entry name" value="FAD/NAD(P)-binding domain"/>
    <property type="match status" value="1"/>
</dbReference>
<dbReference type="PANTHER" id="PTHR13789:SF314">
    <property type="entry name" value="FAD-BINDING DOMAIN-CONTAINING PROTEIN"/>
    <property type="match status" value="1"/>
</dbReference>
<dbReference type="InterPro" id="IPR036188">
    <property type="entry name" value="FAD/NAD-bd_sf"/>
</dbReference>
<evidence type="ECO:0000256" key="5">
    <source>
        <dbReference type="ARBA" id="ARBA00023033"/>
    </source>
</evidence>
<comment type="similarity">
    <text evidence="1">Belongs to the paxM FAD-dependent monooxygenase family.</text>
</comment>
<evidence type="ECO:0000256" key="2">
    <source>
        <dbReference type="ARBA" id="ARBA00022630"/>
    </source>
</evidence>
<keyword evidence="2" id="KW-0285">Flavoprotein</keyword>
<name>A0A8H6X988_9AGAR</name>
<dbReference type="SUPFAM" id="SSF54373">
    <property type="entry name" value="FAD-linked reductases, C-terminal domain"/>
    <property type="match status" value="1"/>
</dbReference>
<evidence type="ECO:0000256" key="7">
    <source>
        <dbReference type="SAM" id="Phobius"/>
    </source>
</evidence>
<gene>
    <name evidence="9" type="ORF">MVEN_02134300</name>
</gene>
<dbReference type="Pfam" id="PF13450">
    <property type="entry name" value="NAD_binding_8"/>
    <property type="match status" value="1"/>
</dbReference>
<organism evidence="9 10">
    <name type="scientific">Mycena venus</name>
    <dbReference type="NCBI Taxonomy" id="2733690"/>
    <lineage>
        <taxon>Eukaryota</taxon>
        <taxon>Fungi</taxon>
        <taxon>Dikarya</taxon>
        <taxon>Basidiomycota</taxon>
        <taxon>Agaricomycotina</taxon>
        <taxon>Agaricomycetes</taxon>
        <taxon>Agaricomycetidae</taxon>
        <taxon>Agaricales</taxon>
        <taxon>Marasmiineae</taxon>
        <taxon>Mycenaceae</taxon>
        <taxon>Mycena</taxon>
    </lineage>
</organism>
<keyword evidence="7" id="KW-1133">Transmembrane helix</keyword>
<dbReference type="Gene3D" id="3.30.9.30">
    <property type="match status" value="1"/>
</dbReference>
<dbReference type="InterPro" id="IPR050493">
    <property type="entry name" value="FAD-dep_Monooxygenase_BioMet"/>
</dbReference>
<evidence type="ECO:0000313" key="9">
    <source>
        <dbReference type="EMBL" id="KAF7336978.1"/>
    </source>
</evidence>
<dbReference type="PRINTS" id="PR00420">
    <property type="entry name" value="RNGMNOXGNASE"/>
</dbReference>
<keyword evidence="10" id="KW-1185">Reference proteome</keyword>
<evidence type="ECO:0000256" key="4">
    <source>
        <dbReference type="ARBA" id="ARBA00023002"/>
    </source>
</evidence>
<dbReference type="GO" id="GO:0071949">
    <property type="term" value="F:FAD binding"/>
    <property type="evidence" value="ECO:0007669"/>
    <property type="project" value="InterPro"/>
</dbReference>
<dbReference type="GO" id="GO:0004497">
    <property type="term" value="F:monooxygenase activity"/>
    <property type="evidence" value="ECO:0007669"/>
    <property type="project" value="UniProtKB-KW"/>
</dbReference>